<feature type="domain" description="PROP1-like PPR" evidence="5">
    <location>
        <begin position="759"/>
        <end position="835"/>
    </location>
</feature>
<keyword evidence="7" id="KW-1185">Reference proteome</keyword>
<gene>
    <name evidence="6" type="primary">g8995</name>
    <name evidence="6" type="ORF">VP750_LOCUS8074</name>
</gene>
<dbReference type="NCBIfam" id="TIGR00756">
    <property type="entry name" value="PPR"/>
    <property type="match status" value="11"/>
</dbReference>
<feature type="repeat" description="PPR" evidence="3">
    <location>
        <begin position="427"/>
        <end position="457"/>
    </location>
</feature>
<dbReference type="InterPro" id="IPR033443">
    <property type="entry name" value="PROP1-like_PPR_dom"/>
</dbReference>
<evidence type="ECO:0000313" key="6">
    <source>
        <dbReference type="EMBL" id="CAL5226168.1"/>
    </source>
</evidence>
<dbReference type="Proteomes" id="UP001497392">
    <property type="component" value="Unassembled WGS sequence"/>
</dbReference>
<dbReference type="InterPro" id="IPR002885">
    <property type="entry name" value="PPR_rpt"/>
</dbReference>
<feature type="repeat" description="PPR" evidence="3">
    <location>
        <begin position="388"/>
        <end position="418"/>
    </location>
</feature>
<feature type="repeat" description="PPR" evidence="3">
    <location>
        <begin position="318"/>
        <end position="352"/>
    </location>
</feature>
<feature type="domain" description="PROP1-like PPR" evidence="5">
    <location>
        <begin position="167"/>
        <end position="330"/>
    </location>
</feature>
<name>A0ABP1G8I0_9CHLO</name>
<organism evidence="6 7">
    <name type="scientific">Coccomyxa viridis</name>
    <dbReference type="NCBI Taxonomy" id="1274662"/>
    <lineage>
        <taxon>Eukaryota</taxon>
        <taxon>Viridiplantae</taxon>
        <taxon>Chlorophyta</taxon>
        <taxon>core chlorophytes</taxon>
        <taxon>Trebouxiophyceae</taxon>
        <taxon>Trebouxiophyceae incertae sedis</taxon>
        <taxon>Coccomyxaceae</taxon>
        <taxon>Coccomyxa</taxon>
    </lineage>
</organism>
<accession>A0ABP1G8I0</accession>
<sequence>MALATFGGLQFFPGGEQAFGSSLSSSASRGSITFGQKAFLNPTAQSGPSGSFNARALGANRQSALAVSAQALELEQRSIGKGQRYTVPNALPVVEHGSQASGSLPAALYRLLDATASVDLPPAHKVTGRGLNNRELDKLVAALGRSKATWRRALMLHDWLQSIGHHPDDRLCTTLIRVCSQHGQALLALNIYDWMSTRVAEGGAGLRPTVFTYTAAMRAALAGNLIDRALKVWDHAVAAGCEPDSRMCTTLLEVCTRKGDTARALAMYDRMRDAPAGSRLAPSVHAFTSAMRAAADGGAWEKALDIWNDMLAAGCQPTGHAYAAAISACAVGSVWPRAVELFDEMMEVNIKPDVVSCTALISALGSDAQWERAERVIVWMHQNGVKPNVRTYTALITALGNAKQWKRALKTLDAMKRDASGNHVEPNAYTYSALLKALGEHGQWGMAEKLFSELEAEMHDVDGPQEMFHLEDTPLQWGAASHAASHEAVTHNSSAPSEAQSHAAYDGWSGNPLGLSHGESAAQHAGSSRGIDMLSEGFQHRMQLASNNRRNSTDSNSSYGDMPTAIAEQVLAGSPPKQDSAAAFLPNDLPGQATISGSSSTAAEEPFSLFAAPAAASQQTSAPELLQRPPLRSSALRDTHMELSNVVPGAKWGLEMRGNEHKSKAPGRGVRPAGARSAMNEVVCGAMMLAYERAGKWDEALGVLGRAKRMGIEPNTIMYNTAMSALAKSGHADMAERLFGDIPEPDSVSYETLIAGYGMAGEPKKAESVMTAMESAGYSPRDYAYCGLIAAYSMKGNWSKALQVRQRMVRRGMQPTVHVYNALLAACERAHQWDRGVELKRMMSREGVEPNTMTRQLLLDIGRGGTSAVADQQVAAAALSAAVAAAGSMMIRAGAF</sequence>
<feature type="repeat" description="PPR" evidence="3">
    <location>
        <begin position="283"/>
        <end position="317"/>
    </location>
</feature>
<dbReference type="SUPFAM" id="SSF48452">
    <property type="entry name" value="TPR-like"/>
    <property type="match status" value="1"/>
</dbReference>
<dbReference type="Pfam" id="PF17177">
    <property type="entry name" value="PPR_long"/>
    <property type="match status" value="2"/>
</dbReference>
<feature type="repeat" description="PPR" evidence="3">
    <location>
        <begin position="209"/>
        <end position="243"/>
    </location>
</feature>
<dbReference type="Pfam" id="PF13812">
    <property type="entry name" value="PPR_3"/>
    <property type="match status" value="2"/>
</dbReference>
<dbReference type="PROSITE" id="PS51375">
    <property type="entry name" value="PPR"/>
    <property type="match status" value="10"/>
</dbReference>
<feature type="region of interest" description="Disordered" evidence="4">
    <location>
        <begin position="479"/>
        <end position="529"/>
    </location>
</feature>
<evidence type="ECO:0000256" key="2">
    <source>
        <dbReference type="ARBA" id="ARBA00022737"/>
    </source>
</evidence>
<feature type="repeat" description="PPR" evidence="3">
    <location>
        <begin position="680"/>
        <end position="714"/>
    </location>
</feature>
<feature type="repeat" description="PPR" evidence="3">
    <location>
        <begin position="781"/>
        <end position="815"/>
    </location>
</feature>
<dbReference type="PANTHER" id="PTHR47447:SF17">
    <property type="entry name" value="OS12G0638900 PROTEIN"/>
    <property type="match status" value="1"/>
</dbReference>
<reference evidence="6 7" key="1">
    <citation type="submission" date="2024-06" db="EMBL/GenBank/DDBJ databases">
        <authorList>
            <person name="Kraege A."/>
            <person name="Thomma B."/>
        </authorList>
    </citation>
    <scope>NUCLEOTIDE SEQUENCE [LARGE SCALE GENOMIC DNA]</scope>
</reference>
<protein>
    <submittedName>
        <fullName evidence="6">G8995 protein</fullName>
    </submittedName>
</protein>
<dbReference type="Gene3D" id="1.25.40.10">
    <property type="entry name" value="Tetratricopeptide repeat domain"/>
    <property type="match status" value="4"/>
</dbReference>
<evidence type="ECO:0000256" key="3">
    <source>
        <dbReference type="PROSITE-ProRule" id="PRU00708"/>
    </source>
</evidence>
<feature type="repeat" description="PPR" evidence="3">
    <location>
        <begin position="816"/>
        <end position="850"/>
    </location>
</feature>
<evidence type="ECO:0000313" key="7">
    <source>
        <dbReference type="Proteomes" id="UP001497392"/>
    </source>
</evidence>
<comment type="caution">
    <text evidence="6">The sequence shown here is derived from an EMBL/GenBank/DDBJ whole genome shotgun (WGS) entry which is preliminary data.</text>
</comment>
<feature type="repeat" description="PPR" evidence="3">
    <location>
        <begin position="353"/>
        <end position="387"/>
    </location>
</feature>
<feature type="compositionally biased region" description="Polar residues" evidence="4">
    <location>
        <begin position="490"/>
        <end position="500"/>
    </location>
</feature>
<keyword evidence="2" id="KW-0677">Repeat</keyword>
<feature type="repeat" description="PPR" evidence="3">
    <location>
        <begin position="746"/>
        <end position="780"/>
    </location>
</feature>
<evidence type="ECO:0000256" key="1">
    <source>
        <dbReference type="ARBA" id="ARBA00007626"/>
    </source>
</evidence>
<proteinExistence type="inferred from homology"/>
<comment type="similarity">
    <text evidence="1">Belongs to the PPR family. P subfamily.</text>
</comment>
<evidence type="ECO:0000259" key="5">
    <source>
        <dbReference type="Pfam" id="PF17177"/>
    </source>
</evidence>
<dbReference type="PANTHER" id="PTHR47447">
    <property type="entry name" value="OS03G0856100 PROTEIN"/>
    <property type="match status" value="1"/>
</dbReference>
<dbReference type="EMBL" id="CAXHTA020000016">
    <property type="protein sequence ID" value="CAL5226168.1"/>
    <property type="molecule type" value="Genomic_DNA"/>
</dbReference>
<dbReference type="InterPro" id="IPR011990">
    <property type="entry name" value="TPR-like_helical_dom_sf"/>
</dbReference>
<evidence type="ECO:0000256" key="4">
    <source>
        <dbReference type="SAM" id="MobiDB-lite"/>
    </source>
</evidence>